<evidence type="ECO:0000256" key="4">
    <source>
        <dbReference type="ARBA" id="ARBA00034320"/>
    </source>
</evidence>
<feature type="domain" description="CobW C-terminal" evidence="8">
    <location>
        <begin position="1"/>
        <end position="60"/>
    </location>
</feature>
<dbReference type="GO" id="GO:0005737">
    <property type="term" value="C:cytoplasm"/>
    <property type="evidence" value="ECO:0007669"/>
    <property type="project" value="TreeGrafter"/>
</dbReference>
<dbReference type="HOGENOM" id="CLU_473654_0_0_1"/>
<dbReference type="SUPFAM" id="SSF52540">
    <property type="entry name" value="P-loop containing nucleoside triphosphate hydrolases"/>
    <property type="match status" value="1"/>
</dbReference>
<evidence type="ECO:0000313" key="9">
    <source>
        <dbReference type="EnsemblProtists" id="EOD40916"/>
    </source>
</evidence>
<evidence type="ECO:0000259" key="7">
    <source>
        <dbReference type="Pfam" id="PF02492"/>
    </source>
</evidence>
<keyword evidence="2" id="KW-0378">Hydrolase</keyword>
<evidence type="ECO:0000259" key="8">
    <source>
        <dbReference type="Pfam" id="PF07683"/>
    </source>
</evidence>
<dbReference type="PaxDb" id="2903-EOD40916"/>
<dbReference type="EnsemblProtists" id="EOD40916">
    <property type="protein sequence ID" value="EOD40916"/>
    <property type="gene ID" value="EMIHUDRAFT_439522"/>
</dbReference>
<organism evidence="9 10">
    <name type="scientific">Emiliania huxleyi (strain CCMP1516)</name>
    <dbReference type="NCBI Taxonomy" id="280463"/>
    <lineage>
        <taxon>Eukaryota</taxon>
        <taxon>Haptista</taxon>
        <taxon>Haptophyta</taxon>
        <taxon>Prymnesiophyceae</taxon>
        <taxon>Isochrysidales</taxon>
        <taxon>Noelaerhabdaceae</taxon>
        <taxon>Emiliania</taxon>
    </lineage>
</organism>
<evidence type="ECO:0000256" key="1">
    <source>
        <dbReference type="ARBA" id="ARBA00022741"/>
    </source>
</evidence>
<reference evidence="10" key="1">
    <citation type="journal article" date="2013" name="Nature">
        <title>Pan genome of the phytoplankton Emiliania underpins its global distribution.</title>
        <authorList>
            <person name="Read B.A."/>
            <person name="Kegel J."/>
            <person name="Klute M.J."/>
            <person name="Kuo A."/>
            <person name="Lefebvre S.C."/>
            <person name="Maumus F."/>
            <person name="Mayer C."/>
            <person name="Miller J."/>
            <person name="Monier A."/>
            <person name="Salamov A."/>
            <person name="Young J."/>
            <person name="Aguilar M."/>
            <person name="Claverie J.M."/>
            <person name="Frickenhaus S."/>
            <person name="Gonzalez K."/>
            <person name="Herman E.K."/>
            <person name="Lin Y.C."/>
            <person name="Napier J."/>
            <person name="Ogata H."/>
            <person name="Sarno A.F."/>
            <person name="Shmutz J."/>
            <person name="Schroeder D."/>
            <person name="de Vargas C."/>
            <person name="Verret F."/>
            <person name="von Dassow P."/>
            <person name="Valentin K."/>
            <person name="Van de Peer Y."/>
            <person name="Wheeler G."/>
            <person name="Dacks J.B."/>
            <person name="Delwiche C.F."/>
            <person name="Dyhrman S.T."/>
            <person name="Glockner G."/>
            <person name="John U."/>
            <person name="Richards T."/>
            <person name="Worden A.Z."/>
            <person name="Zhang X."/>
            <person name="Grigoriev I.V."/>
            <person name="Allen A.E."/>
            <person name="Bidle K."/>
            <person name="Borodovsky M."/>
            <person name="Bowler C."/>
            <person name="Brownlee C."/>
            <person name="Cock J.M."/>
            <person name="Elias M."/>
            <person name="Gladyshev V.N."/>
            <person name="Groth M."/>
            <person name="Guda C."/>
            <person name="Hadaegh A."/>
            <person name="Iglesias-Rodriguez M.D."/>
            <person name="Jenkins J."/>
            <person name="Jones B.M."/>
            <person name="Lawson T."/>
            <person name="Leese F."/>
            <person name="Lindquist E."/>
            <person name="Lobanov A."/>
            <person name="Lomsadze A."/>
            <person name="Malik S.B."/>
            <person name="Marsh M.E."/>
            <person name="Mackinder L."/>
            <person name="Mock T."/>
            <person name="Mueller-Roeber B."/>
            <person name="Pagarete A."/>
            <person name="Parker M."/>
            <person name="Probert I."/>
            <person name="Quesneville H."/>
            <person name="Raines C."/>
            <person name="Rensing S.A."/>
            <person name="Riano-Pachon D.M."/>
            <person name="Richier S."/>
            <person name="Rokitta S."/>
            <person name="Shiraiwa Y."/>
            <person name="Soanes D.M."/>
            <person name="van der Giezen M."/>
            <person name="Wahlund T.M."/>
            <person name="Williams B."/>
            <person name="Wilson W."/>
            <person name="Wolfe G."/>
            <person name="Wurch L.L."/>
        </authorList>
    </citation>
    <scope>NUCLEOTIDE SEQUENCE</scope>
</reference>
<proteinExistence type="inferred from homology"/>
<dbReference type="InterPro" id="IPR051316">
    <property type="entry name" value="Zinc-reg_GTPase_activator"/>
</dbReference>
<dbReference type="AlphaFoldDB" id="A0A0D3KYT1"/>
<dbReference type="InterPro" id="IPR036627">
    <property type="entry name" value="CobW-likC_sf"/>
</dbReference>
<dbReference type="Pfam" id="PF02492">
    <property type="entry name" value="cobW"/>
    <property type="match status" value="1"/>
</dbReference>
<dbReference type="InterPro" id="IPR011629">
    <property type="entry name" value="CobW-like_C"/>
</dbReference>
<evidence type="ECO:0000256" key="2">
    <source>
        <dbReference type="ARBA" id="ARBA00022801"/>
    </source>
</evidence>
<dbReference type="PANTHER" id="PTHR13748">
    <property type="entry name" value="COBW-RELATED"/>
    <property type="match status" value="1"/>
</dbReference>
<dbReference type="Gene3D" id="3.30.1220.10">
    <property type="entry name" value="CobW-like, C-terminal domain"/>
    <property type="match status" value="1"/>
</dbReference>
<reference evidence="9" key="2">
    <citation type="submission" date="2024-10" db="UniProtKB">
        <authorList>
            <consortium name="EnsemblProtists"/>
        </authorList>
    </citation>
    <scope>IDENTIFICATION</scope>
</reference>
<dbReference type="GO" id="GO:0000166">
    <property type="term" value="F:nucleotide binding"/>
    <property type="evidence" value="ECO:0007669"/>
    <property type="project" value="UniProtKB-KW"/>
</dbReference>
<dbReference type="eggNOG" id="KOG2743">
    <property type="taxonomic scope" value="Eukaryota"/>
</dbReference>
<dbReference type="GeneID" id="17286186"/>
<evidence type="ECO:0000256" key="6">
    <source>
        <dbReference type="SAM" id="MobiDB-lite"/>
    </source>
</evidence>
<feature type="region of interest" description="Disordered" evidence="6">
    <location>
        <begin position="506"/>
        <end position="576"/>
    </location>
</feature>
<comment type="similarity">
    <text evidence="4">Belongs to the SIMIBI class G3E GTPase family. ZNG1 subfamily.</text>
</comment>
<dbReference type="Pfam" id="PF07683">
    <property type="entry name" value="CobW_C"/>
    <property type="match status" value="1"/>
</dbReference>
<dbReference type="InterPro" id="IPR027417">
    <property type="entry name" value="P-loop_NTPase"/>
</dbReference>
<keyword evidence="10" id="KW-1185">Reference proteome</keyword>
<evidence type="ECO:0000313" key="10">
    <source>
        <dbReference type="Proteomes" id="UP000013827"/>
    </source>
</evidence>
<dbReference type="KEGG" id="ehx:EMIHUDRAFT_439522"/>
<protein>
    <recommendedName>
        <fullName evidence="11">CobW C-terminal domain-containing protein</fullName>
    </recommendedName>
</protein>
<evidence type="ECO:0000256" key="3">
    <source>
        <dbReference type="ARBA" id="ARBA00023186"/>
    </source>
</evidence>
<dbReference type="STRING" id="2903.R1FYU4"/>
<evidence type="ECO:0008006" key="11">
    <source>
        <dbReference type="Google" id="ProtNLM"/>
    </source>
</evidence>
<dbReference type="Proteomes" id="UP000013827">
    <property type="component" value="Unassembled WGS sequence"/>
</dbReference>
<feature type="compositionally biased region" description="Basic and acidic residues" evidence="6">
    <location>
        <begin position="528"/>
        <end position="541"/>
    </location>
</feature>
<dbReference type="InterPro" id="IPR003495">
    <property type="entry name" value="CobW/HypB/UreG_nucleotide-bd"/>
</dbReference>
<sequence length="576" mass="61546">MKGVIHVAGSDTKFVYQAVHMLNIGGFTTPWREGEQRESRLTFIGKSLDKAALQRGFESCIDTPENVATRLASLGMGRLRFSVGDAVRCCYSRAWVAGTVVKLAHWAGRSMCPYQVELRDGTLIYAPHDTDAFIRAGERGRAPPAQAAVPKPPAPPAAPAGLSGWASFFSKQGKPPVGGAVEAPCSDLAREERASAPAPASDDERVPVLVLTGFLGSGKTTLLNHILTAPHGKRLAVIENEFGEVGVDDALLAENTREQHEEQIIEMMNGCICCTVRSDLIAVLQKLAARVRAGELRLDGILIETTGLADPAPVAQTFFVDYSVKAFARLDGIVTLVDARHIEQHLDEEKPEGAENEAVEQVAFADRLLLNKVDLVSEADLGRVEARLRAINRFAPIQRCEQAAVDVGSLLDIRGFDLERTLEMDPEFLSTDGEHAHDASVSSVGINEEGEVDFELVQDWVHTLLQTLPHEGRALVFQAVHMVFKLVVIGKDLDGGLCGLRPLSGADGEEGRAGGKGGAGLPVGARAAPDRLCGRGSDRLRGAAQQAGVPDRDGNQGDAAQAKGAHGLQAAGRRDA</sequence>
<comment type="catalytic activity">
    <reaction evidence="5">
        <text>GTP + H2O = GDP + phosphate + H(+)</text>
        <dbReference type="Rhea" id="RHEA:19669"/>
        <dbReference type="ChEBI" id="CHEBI:15377"/>
        <dbReference type="ChEBI" id="CHEBI:15378"/>
        <dbReference type="ChEBI" id="CHEBI:37565"/>
        <dbReference type="ChEBI" id="CHEBI:43474"/>
        <dbReference type="ChEBI" id="CHEBI:58189"/>
    </reaction>
    <physiologicalReaction direction="left-to-right" evidence="5">
        <dbReference type="Rhea" id="RHEA:19670"/>
    </physiologicalReaction>
</comment>
<dbReference type="CDD" id="cd03112">
    <property type="entry name" value="CobW-like"/>
    <property type="match status" value="1"/>
</dbReference>
<evidence type="ECO:0000256" key="5">
    <source>
        <dbReference type="ARBA" id="ARBA00049117"/>
    </source>
</evidence>
<dbReference type="SUPFAM" id="SSF90002">
    <property type="entry name" value="Hypothetical protein YjiA, C-terminal domain"/>
    <property type="match status" value="1"/>
</dbReference>
<keyword evidence="3" id="KW-0143">Chaperone</keyword>
<accession>A0A0D3KYT1</accession>
<dbReference type="PANTHER" id="PTHR13748:SF62">
    <property type="entry name" value="COBW DOMAIN-CONTAINING PROTEIN"/>
    <property type="match status" value="1"/>
</dbReference>
<name>A0A0D3KYT1_EMIH1</name>
<feature type="region of interest" description="Disordered" evidence="6">
    <location>
        <begin position="140"/>
        <end position="160"/>
    </location>
</feature>
<dbReference type="GO" id="GO:0016787">
    <property type="term" value="F:hydrolase activity"/>
    <property type="evidence" value="ECO:0007669"/>
    <property type="project" value="UniProtKB-KW"/>
</dbReference>
<keyword evidence="1" id="KW-0547">Nucleotide-binding</keyword>
<dbReference type="RefSeq" id="XP_005793345.1">
    <property type="nucleotide sequence ID" value="XM_005793288.1"/>
</dbReference>
<feature type="domain" description="CobW/HypB/UreG nucleotide-binding" evidence="7">
    <location>
        <begin position="207"/>
        <end position="397"/>
    </location>
</feature>
<dbReference type="Gene3D" id="3.40.50.300">
    <property type="entry name" value="P-loop containing nucleotide triphosphate hydrolases"/>
    <property type="match status" value="1"/>
</dbReference>